<sequence>MSDAESPVERPKCHMCSENEGDVILTTTVTALSPKGERIAENVDQTKAPVCIECLMRLGVIAEEHFEDNTIGEEPS</sequence>
<organism evidence="1">
    <name type="scientific">marine sediment metagenome</name>
    <dbReference type="NCBI Taxonomy" id="412755"/>
    <lineage>
        <taxon>unclassified sequences</taxon>
        <taxon>metagenomes</taxon>
        <taxon>ecological metagenomes</taxon>
    </lineage>
</organism>
<dbReference type="AlphaFoldDB" id="A0A0F8ZM98"/>
<dbReference type="EMBL" id="LAZR01059570">
    <property type="protein sequence ID" value="KKK67524.1"/>
    <property type="molecule type" value="Genomic_DNA"/>
</dbReference>
<proteinExistence type="predicted"/>
<protein>
    <submittedName>
        <fullName evidence="1">Uncharacterized protein</fullName>
    </submittedName>
</protein>
<comment type="caution">
    <text evidence="1">The sequence shown here is derived from an EMBL/GenBank/DDBJ whole genome shotgun (WGS) entry which is preliminary data.</text>
</comment>
<name>A0A0F8ZM98_9ZZZZ</name>
<reference evidence="1" key="1">
    <citation type="journal article" date="2015" name="Nature">
        <title>Complex archaea that bridge the gap between prokaryotes and eukaryotes.</title>
        <authorList>
            <person name="Spang A."/>
            <person name="Saw J.H."/>
            <person name="Jorgensen S.L."/>
            <person name="Zaremba-Niedzwiedzka K."/>
            <person name="Martijn J."/>
            <person name="Lind A.E."/>
            <person name="van Eijk R."/>
            <person name="Schleper C."/>
            <person name="Guy L."/>
            <person name="Ettema T.J."/>
        </authorList>
    </citation>
    <scope>NUCLEOTIDE SEQUENCE</scope>
</reference>
<accession>A0A0F8ZM98</accession>
<evidence type="ECO:0000313" key="1">
    <source>
        <dbReference type="EMBL" id="KKK67524.1"/>
    </source>
</evidence>
<gene>
    <name evidence="1" type="ORF">LCGC14_2953190</name>
</gene>